<dbReference type="InterPro" id="IPR002601">
    <property type="entry name" value="C6_domain"/>
</dbReference>
<keyword evidence="1" id="KW-0732">Signal</keyword>
<comment type="caution">
    <text evidence="3">The sequence shown here is derived from an EMBL/GenBank/DDBJ whole genome shotgun (WGS) entry which is preliminary data.</text>
</comment>
<feature type="chain" id="PRO_5020257437" description="C6 domain-containing protein" evidence="1">
    <location>
        <begin position="20"/>
        <end position="140"/>
    </location>
</feature>
<dbReference type="Pfam" id="PF01681">
    <property type="entry name" value="C6"/>
    <property type="match status" value="1"/>
</dbReference>
<feature type="signal peptide" evidence="1">
    <location>
        <begin position="1"/>
        <end position="19"/>
    </location>
</feature>
<dbReference type="PANTHER" id="PTHR21629">
    <property type="entry name" value="C6 DOMAIN-CONTAINING PROTEIN"/>
    <property type="match status" value="1"/>
</dbReference>
<evidence type="ECO:0000259" key="2">
    <source>
        <dbReference type="Pfam" id="PF01681"/>
    </source>
</evidence>
<sequence length="140" mass="15259">MPFVVVATVFFLLIRCSFACTATRPTPMPMPQVCNECVANAIDLTFDENGRKQFEMPLVTGTAADGCTTLTFVCINTLPNPADAVIIWNNGNAGTHFDLGQTTVRRTLKCNNNRQWILSADGVNSPITRAECFVGTLDEP</sequence>
<dbReference type="OrthoDB" id="10679808at2759"/>
<feature type="domain" description="C6" evidence="2">
    <location>
        <begin position="37"/>
        <end position="132"/>
    </location>
</feature>
<dbReference type="AlphaFoldDB" id="A0A4U5MCH6"/>
<name>A0A4U5MCH6_STECR</name>
<accession>A0A4U5MCH6</accession>
<dbReference type="PANTHER" id="PTHR21629:SF5">
    <property type="entry name" value="C6 DOMAIN-CONTAINING PROTEIN"/>
    <property type="match status" value="1"/>
</dbReference>
<reference evidence="3 4" key="1">
    <citation type="journal article" date="2015" name="Genome Biol.">
        <title>Comparative genomics of Steinernema reveals deeply conserved gene regulatory networks.</title>
        <authorList>
            <person name="Dillman A.R."/>
            <person name="Macchietto M."/>
            <person name="Porter C.F."/>
            <person name="Rogers A."/>
            <person name="Williams B."/>
            <person name="Antoshechkin I."/>
            <person name="Lee M.M."/>
            <person name="Goodwin Z."/>
            <person name="Lu X."/>
            <person name="Lewis E.E."/>
            <person name="Goodrich-Blair H."/>
            <person name="Stock S.P."/>
            <person name="Adams B.J."/>
            <person name="Sternberg P.W."/>
            <person name="Mortazavi A."/>
        </authorList>
    </citation>
    <scope>NUCLEOTIDE SEQUENCE [LARGE SCALE GENOMIC DNA]</scope>
    <source>
        <strain evidence="3 4">ALL</strain>
    </source>
</reference>
<proteinExistence type="predicted"/>
<dbReference type="EMBL" id="AZBU02000008">
    <property type="protein sequence ID" value="TKR66827.1"/>
    <property type="molecule type" value="Genomic_DNA"/>
</dbReference>
<evidence type="ECO:0000313" key="4">
    <source>
        <dbReference type="Proteomes" id="UP000298663"/>
    </source>
</evidence>
<gene>
    <name evidence="3" type="ORF">L596_023063</name>
</gene>
<organism evidence="3 4">
    <name type="scientific">Steinernema carpocapsae</name>
    <name type="common">Entomopathogenic nematode</name>
    <dbReference type="NCBI Taxonomy" id="34508"/>
    <lineage>
        <taxon>Eukaryota</taxon>
        <taxon>Metazoa</taxon>
        <taxon>Ecdysozoa</taxon>
        <taxon>Nematoda</taxon>
        <taxon>Chromadorea</taxon>
        <taxon>Rhabditida</taxon>
        <taxon>Tylenchina</taxon>
        <taxon>Panagrolaimomorpha</taxon>
        <taxon>Strongyloidoidea</taxon>
        <taxon>Steinernematidae</taxon>
        <taxon>Steinernema</taxon>
    </lineage>
</organism>
<reference evidence="3 4" key="2">
    <citation type="journal article" date="2019" name="G3 (Bethesda)">
        <title>Hybrid Assembly of the Genome of the Entomopathogenic Nematode Steinernema carpocapsae Identifies the X-Chromosome.</title>
        <authorList>
            <person name="Serra L."/>
            <person name="Macchietto M."/>
            <person name="Macias-Munoz A."/>
            <person name="McGill C.J."/>
            <person name="Rodriguez I.M."/>
            <person name="Rodriguez B."/>
            <person name="Murad R."/>
            <person name="Mortazavi A."/>
        </authorList>
    </citation>
    <scope>NUCLEOTIDE SEQUENCE [LARGE SCALE GENOMIC DNA]</scope>
    <source>
        <strain evidence="3 4">ALL</strain>
    </source>
</reference>
<evidence type="ECO:0000313" key="3">
    <source>
        <dbReference type="EMBL" id="TKR66827.1"/>
    </source>
</evidence>
<dbReference type="Proteomes" id="UP000298663">
    <property type="component" value="Unassembled WGS sequence"/>
</dbReference>
<evidence type="ECO:0000256" key="1">
    <source>
        <dbReference type="SAM" id="SignalP"/>
    </source>
</evidence>
<protein>
    <recommendedName>
        <fullName evidence="2">C6 domain-containing protein</fullName>
    </recommendedName>
</protein>
<keyword evidence="4" id="KW-1185">Reference proteome</keyword>